<dbReference type="Proteomes" id="UP000198287">
    <property type="component" value="Unassembled WGS sequence"/>
</dbReference>
<dbReference type="EMBL" id="LNIX01000003">
    <property type="protein sequence ID" value="OXA56736.1"/>
    <property type="molecule type" value="Genomic_DNA"/>
</dbReference>
<reference evidence="2 3" key="1">
    <citation type="submission" date="2015-12" db="EMBL/GenBank/DDBJ databases">
        <title>The genome of Folsomia candida.</title>
        <authorList>
            <person name="Faddeeva A."/>
            <person name="Derks M.F."/>
            <person name="Anvar Y."/>
            <person name="Smit S."/>
            <person name="Van Straalen N."/>
            <person name="Roelofs D."/>
        </authorList>
    </citation>
    <scope>NUCLEOTIDE SEQUENCE [LARGE SCALE GENOMIC DNA]</scope>
    <source>
        <strain evidence="2 3">VU population</strain>
        <tissue evidence="2">Whole body</tissue>
    </source>
</reference>
<dbReference type="AlphaFoldDB" id="A0A226EJJ6"/>
<accession>A0A226EJJ6</accession>
<feature type="region of interest" description="Disordered" evidence="1">
    <location>
        <begin position="300"/>
        <end position="326"/>
    </location>
</feature>
<proteinExistence type="predicted"/>
<keyword evidence="3" id="KW-1185">Reference proteome</keyword>
<evidence type="ECO:0000313" key="2">
    <source>
        <dbReference type="EMBL" id="OXA56736.1"/>
    </source>
</evidence>
<feature type="region of interest" description="Disordered" evidence="1">
    <location>
        <begin position="16"/>
        <end position="36"/>
    </location>
</feature>
<evidence type="ECO:0000256" key="1">
    <source>
        <dbReference type="SAM" id="MobiDB-lite"/>
    </source>
</evidence>
<name>A0A226EJJ6_FOLCA</name>
<feature type="compositionally biased region" description="Basic and acidic residues" evidence="1">
    <location>
        <begin position="63"/>
        <end position="86"/>
    </location>
</feature>
<feature type="region of interest" description="Disordered" evidence="1">
    <location>
        <begin position="50"/>
        <end position="86"/>
    </location>
</feature>
<protein>
    <submittedName>
        <fullName evidence="2">Uncharacterized protein</fullName>
    </submittedName>
</protein>
<evidence type="ECO:0000313" key="3">
    <source>
        <dbReference type="Proteomes" id="UP000198287"/>
    </source>
</evidence>
<gene>
    <name evidence="2" type="ORF">Fcan01_08417</name>
</gene>
<organism evidence="2 3">
    <name type="scientific">Folsomia candida</name>
    <name type="common">Springtail</name>
    <dbReference type="NCBI Taxonomy" id="158441"/>
    <lineage>
        <taxon>Eukaryota</taxon>
        <taxon>Metazoa</taxon>
        <taxon>Ecdysozoa</taxon>
        <taxon>Arthropoda</taxon>
        <taxon>Hexapoda</taxon>
        <taxon>Collembola</taxon>
        <taxon>Entomobryomorpha</taxon>
        <taxon>Isotomoidea</taxon>
        <taxon>Isotomidae</taxon>
        <taxon>Proisotominae</taxon>
        <taxon>Folsomia</taxon>
    </lineage>
</organism>
<feature type="compositionally biased region" description="Basic and acidic residues" evidence="1">
    <location>
        <begin position="300"/>
        <end position="311"/>
    </location>
</feature>
<sequence length="874" mass="98153">MEQDHQNQLIYHGKHLYNPNDYLDDDNKSTYTQNSETCEMPQHFSSTLLLIPPKKKRSVPPKQQEEDKNNNNDNNVDKNSSEHDVSLSNDKKLLLFCSGTSSNTSRRRLQGENAGKSYLSRYISSTIYPKDIITSNSFTSSHETAAIFSASGTQMLSDNDSRVEFPEPDDFKLYMSANKESTREKTLQLEVKTGRRLLCPNYKLNKLHSTFRSGFSLVKIPVFLTESAYNSSLELRLAEIDEIMRGHPPSKKMKLDLFDFIKESLSINDKNNDPTSGDVQSLIVLQEKLSLKFIHNPRISEKLDPRDENQKNDSSSDTENEMHPAHEEGTNATNYFKCDANHSQVRGDNAQLKCLSDDNIRKTKSTQLESNKIDLEEELPSSKLTTPTTKKSGLLKLQSNSSICATVGISISKIFQKKLRSNSSSDVKYNLSEEKLPSHGSQTVVVEMGDHYYEVVEEERVEYHDSETLERMSERHVSKLVDCSGESTIETFAAQKCPSSPNLSIFGINSEKSSNSILYFKEQKKSGQILVENQEGEVIIREDNLSKEKADSSVVRKHETIQGEEFNEIPEVTGNEARQHQKLNQVVNMGNIQAKFPDYSSSENGNLAEYNPNHANKVDDPPVSIKDNNCQTSAVQIVHEKKKLSIFKSILGVFLKGSSKTVVERESCLPSPAFSSGNTARRTFFQKLFRISSSAKSPTSIELKDVSGGNLDAGRNDMNGNLIISERKDQNHIGPKHVDSVSLMRRKRLQLFAETQQFYQDSIMAYKCSTGATSPVMTSIPPIRFPSELVRIAANQKTFALGPRRVLADPDRFLRFGHKSTVSESIILPAISGKKRRLNQSLLFDAADVKPSVSKTTEKQDGSVNQLKGILKKI</sequence>
<comment type="caution">
    <text evidence="2">The sequence shown here is derived from an EMBL/GenBank/DDBJ whole genome shotgun (WGS) entry which is preliminary data.</text>
</comment>